<comment type="caution">
    <text evidence="1">The sequence shown here is derived from an EMBL/GenBank/DDBJ whole genome shotgun (WGS) entry which is preliminary data.</text>
</comment>
<evidence type="ECO:0000313" key="2">
    <source>
        <dbReference type="Proteomes" id="UP001056778"/>
    </source>
</evidence>
<sequence length="213" mass="24470">MGSSTRSVAEKRELIKLCVTELLQDEQFLLEFTNKVAAIVTKHLDKKFENYDARLSDLQDKNEMLSDKCDALEQYSRRNNVRIIGVTGVSPVNCENVVMDIINEKLKLTLPVEIIDRCHPVGPQKKDGKRDILVKFNAYRYRRIVLQKKSLLKGTGVSIMEDLTRNRYLCYRKVREKVGVKNAWVFDGNIYMKSGNSKTIVNKLADADRISVQ</sequence>
<reference evidence="1" key="1">
    <citation type="submission" date="2022-04" db="EMBL/GenBank/DDBJ databases">
        <title>Chromosome-scale genome assembly of Holotrichia oblita Faldermann.</title>
        <authorList>
            <person name="Rongchong L."/>
        </authorList>
    </citation>
    <scope>NUCLEOTIDE SEQUENCE</scope>
    <source>
        <strain evidence="1">81SQS9</strain>
    </source>
</reference>
<evidence type="ECO:0000313" key="1">
    <source>
        <dbReference type="EMBL" id="KAI4454239.1"/>
    </source>
</evidence>
<gene>
    <name evidence="1" type="ORF">MML48_10g00008008</name>
</gene>
<protein>
    <submittedName>
        <fullName evidence="1">L1 transposable element-related</fullName>
    </submittedName>
</protein>
<organism evidence="1 2">
    <name type="scientific">Holotrichia oblita</name>
    <name type="common">Chafer beetle</name>
    <dbReference type="NCBI Taxonomy" id="644536"/>
    <lineage>
        <taxon>Eukaryota</taxon>
        <taxon>Metazoa</taxon>
        <taxon>Ecdysozoa</taxon>
        <taxon>Arthropoda</taxon>
        <taxon>Hexapoda</taxon>
        <taxon>Insecta</taxon>
        <taxon>Pterygota</taxon>
        <taxon>Neoptera</taxon>
        <taxon>Endopterygota</taxon>
        <taxon>Coleoptera</taxon>
        <taxon>Polyphaga</taxon>
        <taxon>Scarabaeiformia</taxon>
        <taxon>Scarabaeidae</taxon>
        <taxon>Melolonthinae</taxon>
        <taxon>Holotrichia</taxon>
    </lineage>
</organism>
<dbReference type="Proteomes" id="UP001056778">
    <property type="component" value="Chromosome 10"/>
</dbReference>
<name>A0ACB9SID1_HOLOL</name>
<accession>A0ACB9SID1</accession>
<keyword evidence="2" id="KW-1185">Reference proteome</keyword>
<proteinExistence type="predicted"/>
<dbReference type="EMBL" id="CM043024">
    <property type="protein sequence ID" value="KAI4454239.1"/>
    <property type="molecule type" value="Genomic_DNA"/>
</dbReference>